<feature type="region of interest" description="Disordered" evidence="1">
    <location>
        <begin position="405"/>
        <end position="453"/>
    </location>
</feature>
<feature type="region of interest" description="Disordered" evidence="1">
    <location>
        <begin position="493"/>
        <end position="517"/>
    </location>
</feature>
<feature type="region of interest" description="Disordered" evidence="1">
    <location>
        <begin position="246"/>
        <end position="295"/>
    </location>
</feature>
<keyword evidence="3" id="KW-1185">Reference proteome</keyword>
<accession>A0A7D9LX86</accession>
<evidence type="ECO:0000313" key="3">
    <source>
        <dbReference type="Proteomes" id="UP001152795"/>
    </source>
</evidence>
<comment type="caution">
    <text evidence="2">The sequence shown here is derived from an EMBL/GenBank/DDBJ whole genome shotgun (WGS) entry which is preliminary data.</text>
</comment>
<dbReference type="EMBL" id="CACRXK020026209">
    <property type="protein sequence ID" value="CAB4040055.1"/>
    <property type="molecule type" value="Genomic_DNA"/>
</dbReference>
<feature type="non-terminal residue" evidence="2">
    <location>
        <position position="1348"/>
    </location>
</feature>
<name>A0A7D9LX86_PARCT</name>
<dbReference type="SMART" id="SM00355">
    <property type="entry name" value="ZnF_C2H2"/>
    <property type="match status" value="2"/>
</dbReference>
<evidence type="ECO:0000313" key="2">
    <source>
        <dbReference type="EMBL" id="CAB4040055.1"/>
    </source>
</evidence>
<dbReference type="InterPro" id="IPR013087">
    <property type="entry name" value="Znf_C2H2_type"/>
</dbReference>
<dbReference type="InterPro" id="IPR043502">
    <property type="entry name" value="DNA/RNA_pol_sf"/>
</dbReference>
<dbReference type="PROSITE" id="PS50878">
    <property type="entry name" value="RT_POL"/>
    <property type="match status" value="1"/>
</dbReference>
<gene>
    <name evidence="2" type="ORF">PACLA_8A053488</name>
</gene>
<dbReference type="OrthoDB" id="3049395at2759"/>
<feature type="compositionally biased region" description="Polar residues" evidence="1">
    <location>
        <begin position="409"/>
        <end position="426"/>
    </location>
</feature>
<feature type="region of interest" description="Disordered" evidence="1">
    <location>
        <begin position="141"/>
        <end position="160"/>
    </location>
</feature>
<dbReference type="PROSITE" id="PS00028">
    <property type="entry name" value="ZINC_FINGER_C2H2_1"/>
    <property type="match status" value="1"/>
</dbReference>
<proteinExistence type="predicted"/>
<dbReference type="Proteomes" id="UP001152795">
    <property type="component" value="Unassembled WGS sequence"/>
</dbReference>
<protein>
    <submittedName>
        <fullName evidence="2">Uncharacterized protein LOC111629610</fullName>
    </submittedName>
</protein>
<feature type="compositionally biased region" description="Polar residues" evidence="1">
    <location>
        <begin position="258"/>
        <end position="272"/>
    </location>
</feature>
<dbReference type="CDD" id="cd01650">
    <property type="entry name" value="RT_nLTR_like"/>
    <property type="match status" value="1"/>
</dbReference>
<dbReference type="PANTHER" id="PTHR19446">
    <property type="entry name" value="REVERSE TRANSCRIPTASES"/>
    <property type="match status" value="1"/>
</dbReference>
<evidence type="ECO:0000256" key="1">
    <source>
        <dbReference type="SAM" id="MobiDB-lite"/>
    </source>
</evidence>
<sequence length="1348" mass="148321">MPCFKCTDCNFVAKSSQGLGVHRSKKHVVNDSLSMNVVSVSVVREYPERRSFYCCLCDSIVLNFQHLTRHFKKLHPGIKILSSARCSICGNEFSSGQGAGVHVSRTICGRSKLPVDDEPIMSTAMYRDDESTSDITDFLANNTLSSSQSPPSQSPNPLDSVVALSDCTADERGPFTIPSSDNTHVDNTSMVVLNDCTVEESSTLKILTSPIPPVTLEDLSTEDDNDPFDIPRPLFLDSYFQPSSLDPSASAFHPTSPPTNRTNTVPSSTPDYPSSPASIPSDIGSSSSSISPPASRLIPVQSSNPNTSIPSHLPILEAVVVLSDCTAVNSNVSLSTFPCLTNPFPPPNSSFPQSSRPYPPNLNQHRLPDPPVALNGCTEGDGIGYPLLSSPTTASQNPFIIPPPLADTSFLTPTATPSFHSDNANNHHTKPPTSSLPSTPPPPPLSSNSNHTDPIIEFQSKWSAVFSADCGWDQFANNCDDFAEDVINTSEIDFQRKKPAPRRLNRPSARPVNSNRRPVKYNPIQARKLQSLYRISKKRAARKVLNDTKPSYDGSVDDANEFFTRVFGPKSCDIEGVKSGLNDFVPSGPTDNHLADHLSPDEIKKKLRVLSNSAPGADRVEYRHLKSVDPNCKILCSIYNRCLDANDVPQQWKNANTILIHKKGDSGEISNFRPIALMSCIYKLFMSVIANRLVNFAVVNELLSDSQKSARPSEGCYEHTFLLQSLLLDAKRLEKNVCLAWLDLRNAFGSVPHDVIKLTLSHLGVPQSLVDLISNVYTGATTVIRTPVGDTSNIPILSGVKQGCPLSPILFNLSVEIILRAVLPKANSIGPAKHHGLPISVLAYADDLVLICRDSKKLQQLLDAAGETASLIGLEFRPDKCASLCVTYSKRVNGNIQLIDFSVQDKIMPALNQHEHYRYLGVPIGMMKDIDSLDHLVDDLCQDLERINSSLLAPWQKLDAIRTFVQPSLTFALRAGDPEKASLVKYRQKLIEIVRNICNLPNRASQSIIFASTKVGGLALQDPLVEVDIQTTVQAIKMLSSNDPLVSTIAKAELKQSVRFAARADPSPALIQDFLSGSTKGAFHPDLIRYRTHSLWTRARKACRNLKIAFQVPDFDPPFLTFDSGSPVLAKLACTKLHLLCQDRAADKLLSLPDQGKVARALVKDHFGNGSSWIYSGLNIRFKDWRFVHRARLNLVPTNQNKHRWDDLQSPICRVCNTDPETLPHILCHCPTNLVDVRGRHNAILGRLTNAIRYGEVRVDQQVPELDDECRPDIVIIENNEVTVIDVVCPFENGDDALKSAEDRKVNKYSHLVDHFKNKGKVCRVFGFVVGALGAWHLNNEAVLSQLR</sequence>
<feature type="compositionally biased region" description="Low complexity" evidence="1">
    <location>
        <begin position="274"/>
        <end position="295"/>
    </location>
</feature>
<organism evidence="2 3">
    <name type="scientific">Paramuricea clavata</name>
    <name type="common">Red gorgonian</name>
    <name type="synonym">Violescent sea-whip</name>
    <dbReference type="NCBI Taxonomy" id="317549"/>
    <lineage>
        <taxon>Eukaryota</taxon>
        <taxon>Metazoa</taxon>
        <taxon>Cnidaria</taxon>
        <taxon>Anthozoa</taxon>
        <taxon>Octocorallia</taxon>
        <taxon>Malacalcyonacea</taxon>
        <taxon>Plexauridae</taxon>
        <taxon>Paramuricea</taxon>
    </lineage>
</organism>
<reference evidence="2" key="1">
    <citation type="submission" date="2020-04" db="EMBL/GenBank/DDBJ databases">
        <authorList>
            <person name="Alioto T."/>
            <person name="Alioto T."/>
            <person name="Gomez Garrido J."/>
        </authorList>
    </citation>
    <scope>NUCLEOTIDE SEQUENCE</scope>
    <source>
        <strain evidence="2">A484AB</strain>
    </source>
</reference>
<dbReference type="SUPFAM" id="SSF56672">
    <property type="entry name" value="DNA/RNA polymerases"/>
    <property type="match status" value="1"/>
</dbReference>
<dbReference type="Pfam" id="PF00078">
    <property type="entry name" value="RVT_1"/>
    <property type="match status" value="1"/>
</dbReference>
<dbReference type="InterPro" id="IPR000477">
    <property type="entry name" value="RT_dom"/>
</dbReference>